<name>A0A8H7XMI4_PSICU</name>
<dbReference type="AlphaFoldDB" id="A0A8H7XMI4"/>
<reference evidence="1" key="1">
    <citation type="submission" date="2021-02" db="EMBL/GenBank/DDBJ databases">
        <title>Psilocybe cubensis genome.</title>
        <authorList>
            <person name="Mckernan K.J."/>
            <person name="Crawford S."/>
            <person name="Trippe A."/>
            <person name="Kane L.T."/>
            <person name="Mclaughlin S."/>
        </authorList>
    </citation>
    <scope>NUCLEOTIDE SEQUENCE [LARGE SCALE GENOMIC DNA]</scope>
    <source>
        <strain evidence="1">MGC-MH-2018</strain>
    </source>
</reference>
<organism evidence="1">
    <name type="scientific">Psilocybe cubensis</name>
    <name type="common">Psychedelic mushroom</name>
    <name type="synonym">Stropharia cubensis</name>
    <dbReference type="NCBI Taxonomy" id="181762"/>
    <lineage>
        <taxon>Eukaryota</taxon>
        <taxon>Fungi</taxon>
        <taxon>Dikarya</taxon>
        <taxon>Basidiomycota</taxon>
        <taxon>Agaricomycotina</taxon>
        <taxon>Agaricomycetes</taxon>
        <taxon>Agaricomycetidae</taxon>
        <taxon>Agaricales</taxon>
        <taxon>Agaricineae</taxon>
        <taxon>Strophariaceae</taxon>
        <taxon>Psilocybe</taxon>
    </lineage>
</organism>
<sequence>MSSTDVFIDFSNNGDGIIEVIYDDIHGISQRFVVRPQQIVRRKMPISQSIYFTFNRGRFSQNATHNFVNNKTIDVNMYFV</sequence>
<evidence type="ECO:0000313" key="1">
    <source>
        <dbReference type="EMBL" id="KAG5164305.1"/>
    </source>
</evidence>
<accession>A0A8H7XMI4</accession>
<dbReference type="EMBL" id="JAFIQS010000012">
    <property type="protein sequence ID" value="KAG5164305.1"/>
    <property type="molecule type" value="Genomic_DNA"/>
</dbReference>
<protein>
    <submittedName>
        <fullName evidence="1">Uncharacterized protein</fullName>
    </submittedName>
</protein>
<proteinExistence type="predicted"/>
<gene>
    <name evidence="1" type="ORF">JR316_010811</name>
</gene>
<comment type="caution">
    <text evidence="1">The sequence shown here is derived from an EMBL/GenBank/DDBJ whole genome shotgun (WGS) entry which is preliminary data.</text>
</comment>